<accession>A0AAN8VD03</accession>
<dbReference type="Gene3D" id="1.25.40.10">
    <property type="entry name" value="Tetratricopeptide repeat domain"/>
    <property type="match status" value="1"/>
</dbReference>
<sequence>MSNKNQNHCRKRDTNEGMREQNMPEAGSVETLDVLCGLSPSNITVKSCGCLDRCGAGPNLVVLPDGVFIGHCSTAAKAAQVLKDFCGLSASEEASNSLAALALRKRAKDEFRKGNFSDSELLLTQAIDLKPFGGIHILHKNRLAMNNSTGAFEDAKEALQLAPQYTDAYICQGDAFMDMDHFDSAEKSYAWALEIDPSL</sequence>
<organism evidence="2 3">
    <name type="scientific">Dillenia turbinata</name>
    <dbReference type="NCBI Taxonomy" id="194707"/>
    <lineage>
        <taxon>Eukaryota</taxon>
        <taxon>Viridiplantae</taxon>
        <taxon>Streptophyta</taxon>
        <taxon>Embryophyta</taxon>
        <taxon>Tracheophyta</taxon>
        <taxon>Spermatophyta</taxon>
        <taxon>Magnoliopsida</taxon>
        <taxon>eudicotyledons</taxon>
        <taxon>Gunneridae</taxon>
        <taxon>Pentapetalae</taxon>
        <taxon>Dilleniales</taxon>
        <taxon>Dilleniaceae</taxon>
        <taxon>Dillenia</taxon>
    </lineage>
</organism>
<gene>
    <name evidence="2" type="ORF">RJ641_009734</name>
</gene>
<dbReference type="AlphaFoldDB" id="A0AAN8VD03"/>
<dbReference type="PANTHER" id="PTHR47682:SF1">
    <property type="entry name" value="TETRATRICOPEPTIDE REPEAT (TPR)-CONTAINING PROTEIN"/>
    <property type="match status" value="1"/>
</dbReference>
<comment type="caution">
    <text evidence="2">The sequence shown here is derived from an EMBL/GenBank/DDBJ whole genome shotgun (WGS) entry which is preliminary data.</text>
</comment>
<dbReference type="Gene3D" id="3.40.30.10">
    <property type="entry name" value="Glutaredoxin"/>
    <property type="match status" value="1"/>
</dbReference>
<dbReference type="CDD" id="cd02980">
    <property type="entry name" value="TRX_Fd_family"/>
    <property type="match status" value="1"/>
</dbReference>
<evidence type="ECO:0000256" key="1">
    <source>
        <dbReference type="SAM" id="MobiDB-lite"/>
    </source>
</evidence>
<dbReference type="SMART" id="SM00028">
    <property type="entry name" value="TPR"/>
    <property type="match status" value="2"/>
</dbReference>
<evidence type="ECO:0000313" key="3">
    <source>
        <dbReference type="Proteomes" id="UP001370490"/>
    </source>
</evidence>
<dbReference type="PANTHER" id="PTHR47682">
    <property type="entry name" value="TETRATRICOPEPTIDE REPEAT (TPR)-CONTAINING PROTEIN"/>
    <property type="match status" value="1"/>
</dbReference>
<reference evidence="2 3" key="1">
    <citation type="submission" date="2023-12" db="EMBL/GenBank/DDBJ databases">
        <title>A high-quality genome assembly for Dillenia turbinata (Dilleniales).</title>
        <authorList>
            <person name="Chanderbali A."/>
        </authorList>
    </citation>
    <scope>NUCLEOTIDE SEQUENCE [LARGE SCALE GENOMIC DNA]</scope>
    <source>
        <strain evidence="2">LSX21</strain>
        <tissue evidence="2">Leaf</tissue>
    </source>
</reference>
<dbReference type="InterPro" id="IPR011990">
    <property type="entry name" value="TPR-like_helical_dom_sf"/>
</dbReference>
<proteinExistence type="predicted"/>
<dbReference type="InterPro" id="IPR019734">
    <property type="entry name" value="TPR_rpt"/>
</dbReference>
<dbReference type="EMBL" id="JBAMMX010000016">
    <property type="protein sequence ID" value="KAK6925408.1"/>
    <property type="molecule type" value="Genomic_DNA"/>
</dbReference>
<protein>
    <submittedName>
        <fullName evidence="2">Uncharacterized protein</fullName>
    </submittedName>
</protein>
<dbReference type="InterPro" id="IPR036249">
    <property type="entry name" value="Thioredoxin-like_sf"/>
</dbReference>
<keyword evidence="3" id="KW-1185">Reference proteome</keyword>
<dbReference type="SUPFAM" id="SSF52833">
    <property type="entry name" value="Thioredoxin-like"/>
    <property type="match status" value="1"/>
</dbReference>
<dbReference type="Proteomes" id="UP001370490">
    <property type="component" value="Unassembled WGS sequence"/>
</dbReference>
<evidence type="ECO:0000313" key="2">
    <source>
        <dbReference type="EMBL" id="KAK6925408.1"/>
    </source>
</evidence>
<dbReference type="SUPFAM" id="SSF48452">
    <property type="entry name" value="TPR-like"/>
    <property type="match status" value="1"/>
</dbReference>
<name>A0AAN8VD03_9MAGN</name>
<dbReference type="PROSITE" id="PS50293">
    <property type="entry name" value="TPR_REGION"/>
    <property type="match status" value="1"/>
</dbReference>
<feature type="region of interest" description="Disordered" evidence="1">
    <location>
        <begin position="1"/>
        <end position="22"/>
    </location>
</feature>